<evidence type="ECO:0000256" key="1">
    <source>
        <dbReference type="ARBA" id="ARBA00004141"/>
    </source>
</evidence>
<accession>C6PT37</accession>
<keyword evidence="7" id="KW-1185">Reference proteome</keyword>
<dbReference type="Proteomes" id="UP000004198">
    <property type="component" value="Unassembled WGS sequence"/>
</dbReference>
<organism evidence="6 7">
    <name type="scientific">Clostridium carboxidivorans P7</name>
    <dbReference type="NCBI Taxonomy" id="536227"/>
    <lineage>
        <taxon>Bacteria</taxon>
        <taxon>Bacillati</taxon>
        <taxon>Bacillota</taxon>
        <taxon>Clostridia</taxon>
        <taxon>Eubacteriales</taxon>
        <taxon>Clostridiaceae</taxon>
        <taxon>Clostridium</taxon>
    </lineage>
</organism>
<keyword evidence="2 5" id="KW-0812">Transmembrane</keyword>
<comment type="caution">
    <text evidence="6">The sequence shown here is derived from an EMBL/GenBank/DDBJ whole genome shotgun (WGS) entry which is preliminary data.</text>
</comment>
<feature type="transmembrane region" description="Helical" evidence="5">
    <location>
        <begin position="265"/>
        <end position="291"/>
    </location>
</feature>
<dbReference type="Gene3D" id="1.20.1530.20">
    <property type="match status" value="1"/>
</dbReference>
<dbReference type="EMBL" id="ACVI01000027">
    <property type="protein sequence ID" value="EET87558.1"/>
    <property type="molecule type" value="Genomic_DNA"/>
</dbReference>
<dbReference type="Pfam" id="PF01758">
    <property type="entry name" value="SBF"/>
    <property type="match status" value="1"/>
</dbReference>
<dbReference type="InterPro" id="IPR002657">
    <property type="entry name" value="BilAc:Na_symport/Acr3"/>
</dbReference>
<feature type="transmembrane region" description="Helical" evidence="5">
    <location>
        <begin position="12"/>
        <end position="28"/>
    </location>
</feature>
<feature type="transmembrane region" description="Helical" evidence="5">
    <location>
        <begin position="157"/>
        <end position="182"/>
    </location>
</feature>
<protein>
    <submittedName>
        <fullName evidence="6">Bile acid:sodium symporter</fullName>
    </submittedName>
</protein>
<evidence type="ECO:0000256" key="4">
    <source>
        <dbReference type="ARBA" id="ARBA00023136"/>
    </source>
</evidence>
<evidence type="ECO:0000256" key="2">
    <source>
        <dbReference type="ARBA" id="ARBA00022692"/>
    </source>
</evidence>
<feature type="transmembrane region" description="Helical" evidence="5">
    <location>
        <begin position="127"/>
        <end position="151"/>
    </location>
</feature>
<dbReference type="AlphaFoldDB" id="C6PT37"/>
<dbReference type="GO" id="GO:0016020">
    <property type="term" value="C:membrane"/>
    <property type="evidence" value="ECO:0007669"/>
    <property type="project" value="UniProtKB-SubCell"/>
</dbReference>
<evidence type="ECO:0000313" key="6">
    <source>
        <dbReference type="EMBL" id="EET87558.1"/>
    </source>
</evidence>
<dbReference type="KEGG" id="cck:Ccar_13565"/>
<evidence type="ECO:0000313" key="7">
    <source>
        <dbReference type="Proteomes" id="UP000004198"/>
    </source>
</evidence>
<feature type="transmembrane region" description="Helical" evidence="5">
    <location>
        <begin position="34"/>
        <end position="55"/>
    </location>
</feature>
<keyword evidence="4 5" id="KW-0472">Membrane</keyword>
<evidence type="ECO:0000256" key="3">
    <source>
        <dbReference type="ARBA" id="ARBA00022989"/>
    </source>
</evidence>
<keyword evidence="3 5" id="KW-1133">Transmembrane helix</keyword>
<gene>
    <name evidence="6" type="ORF">CcarbDRAFT_1954</name>
</gene>
<dbReference type="PANTHER" id="PTHR10361">
    <property type="entry name" value="SODIUM-BILE ACID COTRANSPORTER"/>
    <property type="match status" value="1"/>
</dbReference>
<evidence type="ECO:0000256" key="5">
    <source>
        <dbReference type="SAM" id="Phobius"/>
    </source>
</evidence>
<feature type="transmembrane region" description="Helical" evidence="5">
    <location>
        <begin position="194"/>
        <end position="213"/>
    </location>
</feature>
<dbReference type="STRING" id="536227.Ccar_13565"/>
<dbReference type="OrthoDB" id="9806785at2"/>
<sequence>MNFIEKIGKMLGKYFALLVIIAAAIGLFKPKLFLWVVPKVSLLLGIIMFGMGMTLKKEDFKEVFTRPKDVFIGVAAHYILMPSIAYILCILFKLPKELAVGAILVGCCPSGTASNVMCYLAKGDLALSVSIGAVSTLLAPLFMPLLILLLAGKWVSIPVVSLFIEIAKIVILPIVLGVIVNTMFGQKVEKATKALPLVSTIAIVLIVGGVVGANSKRLLSTAAMAIGVVVLHNLCGFLFGYLAGRVLGMEEPKRRAVSLEVGMQNSALGVSLAMSFFSPAAAIPAAIFSVWHNISGPSLATFWSNKQIEEKNQHYSSTIS</sequence>
<dbReference type="RefSeq" id="WP_007060839.1">
    <property type="nucleotide sequence ID" value="NZ_ACVI01000027.1"/>
</dbReference>
<reference evidence="6 7" key="1">
    <citation type="submission" date="2009-06" db="EMBL/GenBank/DDBJ databases">
        <title>The draft genome of Clostridium carboxidivorans P7.</title>
        <authorList>
            <consortium name="US DOE Joint Genome Institute (JGI-PGF)"/>
            <person name="Lucas S."/>
            <person name="Copeland A."/>
            <person name="Lapidus A."/>
            <person name="Glavina del Rio T."/>
            <person name="Tice H."/>
            <person name="Bruce D."/>
            <person name="Goodwin L."/>
            <person name="Pitluck S."/>
            <person name="Larimer F."/>
            <person name="Land M.L."/>
            <person name="Hauser L."/>
            <person name="Hemme C.L."/>
        </authorList>
    </citation>
    <scope>NUCLEOTIDE SEQUENCE [LARGE SCALE GENOMIC DNA]</scope>
    <source>
        <strain evidence="6 7">P7</strain>
    </source>
</reference>
<comment type="subcellular location">
    <subcellularLocation>
        <location evidence="1">Membrane</location>
        <topology evidence="1">Multi-pass membrane protein</topology>
    </subcellularLocation>
</comment>
<dbReference type="PANTHER" id="PTHR10361:SF28">
    <property type="entry name" value="P3 PROTEIN-RELATED"/>
    <property type="match status" value="1"/>
</dbReference>
<dbReference type="eggNOG" id="COG0385">
    <property type="taxonomic scope" value="Bacteria"/>
</dbReference>
<name>C6PT37_9CLOT</name>
<feature type="transmembrane region" description="Helical" evidence="5">
    <location>
        <begin position="75"/>
        <end position="94"/>
    </location>
</feature>
<feature type="transmembrane region" description="Helical" evidence="5">
    <location>
        <begin position="219"/>
        <end position="244"/>
    </location>
</feature>
<dbReference type="InterPro" id="IPR038770">
    <property type="entry name" value="Na+/solute_symporter_sf"/>
</dbReference>
<proteinExistence type="predicted"/>
<dbReference type="PATRIC" id="fig|536227.13.peg.2840"/>
<dbReference type="InterPro" id="IPR004710">
    <property type="entry name" value="Bilac:Na_transpt"/>
</dbReference>